<evidence type="ECO:0000313" key="4">
    <source>
        <dbReference type="Proteomes" id="UP000812982"/>
    </source>
</evidence>
<comment type="caution">
    <text evidence="3">The sequence shown here is derived from an EMBL/GenBank/DDBJ whole genome shotgun (WGS) entry which is preliminary data.</text>
</comment>
<dbReference type="PROSITE" id="PS50126">
    <property type="entry name" value="S1"/>
    <property type="match status" value="1"/>
</dbReference>
<dbReference type="Pfam" id="PF00575">
    <property type="entry name" value="S1"/>
    <property type="match status" value="1"/>
</dbReference>
<evidence type="ECO:0000256" key="1">
    <source>
        <dbReference type="SAM" id="MobiDB-lite"/>
    </source>
</evidence>
<gene>
    <name evidence="3" type="ORF">FR943_14345</name>
</gene>
<feature type="compositionally biased region" description="Low complexity" evidence="1">
    <location>
        <begin position="470"/>
        <end position="490"/>
    </location>
</feature>
<dbReference type="CDD" id="cd05688">
    <property type="entry name" value="S1_RPS1_repeat_ec3"/>
    <property type="match status" value="1"/>
</dbReference>
<dbReference type="Proteomes" id="UP000812982">
    <property type="component" value="Unassembled WGS sequence"/>
</dbReference>
<reference evidence="3 4" key="1">
    <citation type="journal article" date="2021" name="Sci. Rep.">
        <title>Phenotypic and genomic hallmarks of a novel, potentially pathogenic rapidly growing Mycobacterium species related to the Mycobacterium fortuitum complex.</title>
        <authorList>
            <person name="Gharbi R."/>
            <person name="Khanna V."/>
            <person name="Frigui W."/>
            <person name="Mhenni B."/>
            <person name="Brosch R."/>
            <person name="Mardassi H."/>
        </authorList>
    </citation>
    <scope>NUCLEOTIDE SEQUENCE [LARGE SCALE GENOMIC DNA]</scope>
    <source>
        <strain evidence="3 4">TNTM28</strain>
    </source>
</reference>
<proteinExistence type="predicted"/>
<dbReference type="PANTHER" id="PTHR10724">
    <property type="entry name" value="30S RIBOSOMAL PROTEIN S1"/>
    <property type="match status" value="1"/>
</dbReference>
<feature type="region of interest" description="Disordered" evidence="1">
    <location>
        <begin position="470"/>
        <end position="508"/>
    </location>
</feature>
<dbReference type="SUPFAM" id="SSF56024">
    <property type="entry name" value="Phospholipase D/nuclease"/>
    <property type="match status" value="1"/>
</dbReference>
<dbReference type="Gene3D" id="2.40.50.140">
    <property type="entry name" value="Nucleic acid-binding proteins"/>
    <property type="match status" value="1"/>
</dbReference>
<dbReference type="SMART" id="SM00316">
    <property type="entry name" value="S1"/>
    <property type="match status" value="1"/>
</dbReference>
<dbReference type="InterPro" id="IPR050437">
    <property type="entry name" value="Ribos_protein_bS1-like"/>
</dbReference>
<dbReference type="EMBL" id="VOMB01000016">
    <property type="protein sequence ID" value="MBU9765018.1"/>
    <property type="molecule type" value="Genomic_DNA"/>
</dbReference>
<dbReference type="InterPro" id="IPR003029">
    <property type="entry name" value="S1_domain"/>
</dbReference>
<name>A0ABS6KN37_9MYCO</name>
<dbReference type="SUPFAM" id="SSF50249">
    <property type="entry name" value="Nucleic acid-binding proteins"/>
    <property type="match status" value="1"/>
</dbReference>
<sequence length="587" mass="64384">MSSDVLADAARKYAHMLPGHMLLAAEPAAVPASLLTVAVLVEAVEDLPATHKYALTAILNGITTMEDLTLFLGLDTGDIGRTIAELQSAEYVDYQAIAGGGRRLELLPAGLDAARDAQLRRPRQETITVPYDRLTGQATNWPNRSLRRASAARKDPRLILLPPAHTLPVQRADITAAHLTEALQGRRRAEYRILGVSAVTERPNFYYDAIVLIYKDIDSDTVRIGVEVDGQWSAPHLTVLDDIDAVGRLGITSEPAGSVPEVIADPTIGRLGRDEVIALQTALDGDGNTSNADVLDRAAIRWLPVHEHPKWLLDAITNSKKRLMIISPWINRWIVDHTFIKRIEQLARTTDVTIFWGYGDNSKSHKDALNSLHQAANRSQRLAIVRLDDTHAKVIISDSYYIKTSFNWLSFAGSRDREYRQEEGTLVRDQVLADDEYDRLMTDCCGHALDVIGTLPHKYRHLVADTALATTSPSTGTGKKTPNKKTGPAPAGKSRNRRPRNSTPRGEKVAEYTVGQTLTGTVKRLEEYGAFVALGNADGLIHKSRLAKRKVGHPSEIVKVGQSVNVIVVSVDADKGQISLALNPLAR</sequence>
<evidence type="ECO:0000313" key="3">
    <source>
        <dbReference type="EMBL" id="MBU9765018.1"/>
    </source>
</evidence>
<protein>
    <submittedName>
        <fullName evidence="3">S1 RNA-binding domain-containing protein</fullName>
    </submittedName>
</protein>
<organism evidence="3 4">
    <name type="scientific">[Mycobacterium] fortunisiensis</name>
    <dbReference type="NCBI Taxonomy" id="2600579"/>
    <lineage>
        <taxon>Bacteria</taxon>
        <taxon>Bacillati</taxon>
        <taxon>Actinomycetota</taxon>
        <taxon>Actinomycetes</taxon>
        <taxon>Mycobacteriales</taxon>
        <taxon>Mycobacteriaceae</taxon>
        <taxon>Mycolicibacterium</taxon>
    </lineage>
</organism>
<feature type="domain" description="S1 motif" evidence="2">
    <location>
        <begin position="515"/>
        <end position="583"/>
    </location>
</feature>
<dbReference type="InterPro" id="IPR012340">
    <property type="entry name" value="NA-bd_OB-fold"/>
</dbReference>
<evidence type="ECO:0000259" key="2">
    <source>
        <dbReference type="PROSITE" id="PS50126"/>
    </source>
</evidence>
<accession>A0ABS6KN37</accession>
<keyword evidence="4" id="KW-1185">Reference proteome</keyword>